<feature type="transmembrane region" description="Helical" evidence="7">
    <location>
        <begin position="20"/>
        <end position="42"/>
    </location>
</feature>
<dbReference type="Pfam" id="PF00664">
    <property type="entry name" value="ABC_membrane"/>
    <property type="match status" value="1"/>
</dbReference>
<evidence type="ECO:0000259" key="9">
    <source>
        <dbReference type="PROSITE" id="PS50929"/>
    </source>
</evidence>
<proteinExistence type="predicted"/>
<dbReference type="GO" id="GO:0005524">
    <property type="term" value="F:ATP binding"/>
    <property type="evidence" value="ECO:0007669"/>
    <property type="project" value="UniProtKB-KW"/>
</dbReference>
<reference evidence="10 11" key="1">
    <citation type="submission" date="2021-05" db="EMBL/GenBank/DDBJ databases">
        <title>Fusibacter ferrireducens sp. nov., an anaerobic, sulfur- and Fe-reducing bacterium isolated from the mangrove sediment.</title>
        <authorList>
            <person name="Qiu D."/>
        </authorList>
    </citation>
    <scope>NUCLEOTIDE SEQUENCE [LARGE SCALE GENOMIC DNA]</scope>
    <source>
        <strain evidence="10 11">DSM 12116</strain>
    </source>
</reference>
<dbReference type="PANTHER" id="PTHR43394:SF1">
    <property type="entry name" value="ATP-BINDING CASSETTE SUB-FAMILY B MEMBER 10, MITOCHONDRIAL"/>
    <property type="match status" value="1"/>
</dbReference>
<dbReference type="RefSeq" id="WP_213237821.1">
    <property type="nucleotide sequence ID" value="NZ_JAHBCL010000028.1"/>
</dbReference>
<organism evidence="10 11">
    <name type="scientific">Fusibacter paucivorans</name>
    <dbReference type="NCBI Taxonomy" id="76009"/>
    <lineage>
        <taxon>Bacteria</taxon>
        <taxon>Bacillati</taxon>
        <taxon>Bacillota</taxon>
        <taxon>Clostridia</taxon>
        <taxon>Eubacteriales</taxon>
        <taxon>Eubacteriales Family XII. Incertae Sedis</taxon>
        <taxon>Fusibacter</taxon>
    </lineage>
</organism>
<dbReference type="CDD" id="cd07346">
    <property type="entry name" value="ABC_6TM_exporters"/>
    <property type="match status" value="1"/>
</dbReference>
<evidence type="ECO:0000256" key="4">
    <source>
        <dbReference type="ARBA" id="ARBA00022840"/>
    </source>
</evidence>
<dbReference type="InterPro" id="IPR036640">
    <property type="entry name" value="ABC1_TM_sf"/>
</dbReference>
<dbReference type="SMART" id="SM00382">
    <property type="entry name" value="AAA"/>
    <property type="match status" value="1"/>
</dbReference>
<dbReference type="InterPro" id="IPR027417">
    <property type="entry name" value="P-loop_NTPase"/>
</dbReference>
<dbReference type="PROSITE" id="PS50893">
    <property type="entry name" value="ABC_TRANSPORTER_2"/>
    <property type="match status" value="1"/>
</dbReference>
<feature type="domain" description="ABC transmembrane type-1" evidence="9">
    <location>
        <begin position="21"/>
        <end position="295"/>
    </location>
</feature>
<dbReference type="Pfam" id="PF00005">
    <property type="entry name" value="ABC_tran"/>
    <property type="match status" value="1"/>
</dbReference>
<dbReference type="InterPro" id="IPR003593">
    <property type="entry name" value="AAA+_ATPase"/>
</dbReference>
<comment type="subcellular location">
    <subcellularLocation>
        <location evidence="1">Cell membrane</location>
        <topology evidence="1">Multi-pass membrane protein</topology>
    </subcellularLocation>
</comment>
<keyword evidence="11" id="KW-1185">Reference proteome</keyword>
<evidence type="ECO:0000259" key="8">
    <source>
        <dbReference type="PROSITE" id="PS50893"/>
    </source>
</evidence>
<feature type="domain" description="ABC transporter" evidence="8">
    <location>
        <begin position="329"/>
        <end position="563"/>
    </location>
</feature>
<sequence length="580" mass="64443">MNTKSFAKKMKEKNKGANRYMFISVLPGIATTFLSVWLMSLFMQGAATRQNISLAVIGICFMQFAKAFFYAIGIWHAHHAAYQSLTDIRLEMIAHLKQLPISFFQKRSVGDLTKIISHDVEQIEVYLAHAQPEMMITKLVPVLAVIGLTAVDWRLALVLVLPFPLMVVFRKITGRLWGKTFKRYAQSTKEMSEDLTEYISGMPTIKAFATDEQKTETILLRINTYIDWMKKIMHTISIPTSLTRMLLEIGIVLVVLVGVMLMNTGELSTTRFILAIILAGMFPSALIKLMTFNHTEIVLGRSLDSIASIMGEAPKKAYAYNGNITPGAVKMRNVSFSYDGSHTVLQAINLVFEKNTVNAIVGLSGSGKSTIANLIMGFWPVTEGHVTIGDHDINKLNEKDISKLVSIVQQDVFMYNASIAENIRIGRSNASMEDVISVAKKAQIHDMISQMPNGYDTLVGEAGAKLSGGEKQRIAIARIMLKNAPIIILDEATAAIDAYNEKLIQEAIHNLCKQKTLIVIAHHLNTIANADQIVVMDRGRVAATGKHNDLLENCSIYSEMVHAQNEVDHWEIRETKGVMA</sequence>
<dbReference type="SUPFAM" id="SSF52540">
    <property type="entry name" value="P-loop containing nucleoside triphosphate hydrolases"/>
    <property type="match status" value="1"/>
</dbReference>
<feature type="transmembrane region" description="Helical" evidence="7">
    <location>
        <begin position="245"/>
        <end position="265"/>
    </location>
</feature>
<accession>A0ABS5PS14</accession>
<evidence type="ECO:0000313" key="10">
    <source>
        <dbReference type="EMBL" id="MBS7527960.1"/>
    </source>
</evidence>
<dbReference type="PROSITE" id="PS00211">
    <property type="entry name" value="ABC_TRANSPORTER_1"/>
    <property type="match status" value="1"/>
</dbReference>
<dbReference type="InterPro" id="IPR017871">
    <property type="entry name" value="ABC_transporter-like_CS"/>
</dbReference>
<gene>
    <name evidence="10" type="ORF">KHM83_14840</name>
</gene>
<dbReference type="InterPro" id="IPR011527">
    <property type="entry name" value="ABC1_TM_dom"/>
</dbReference>
<dbReference type="SUPFAM" id="SSF90123">
    <property type="entry name" value="ABC transporter transmembrane region"/>
    <property type="match status" value="1"/>
</dbReference>
<dbReference type="Gene3D" id="1.20.1560.10">
    <property type="entry name" value="ABC transporter type 1, transmembrane domain"/>
    <property type="match status" value="1"/>
</dbReference>
<keyword evidence="3" id="KW-0547">Nucleotide-binding</keyword>
<keyword evidence="5 7" id="KW-1133">Transmembrane helix</keyword>
<keyword evidence="2 7" id="KW-0812">Transmembrane</keyword>
<name>A0ABS5PS14_9FIRM</name>
<evidence type="ECO:0000256" key="6">
    <source>
        <dbReference type="ARBA" id="ARBA00023136"/>
    </source>
</evidence>
<keyword evidence="6 7" id="KW-0472">Membrane</keyword>
<keyword evidence="4 10" id="KW-0067">ATP-binding</keyword>
<evidence type="ECO:0000256" key="7">
    <source>
        <dbReference type="SAM" id="Phobius"/>
    </source>
</evidence>
<feature type="transmembrane region" description="Helical" evidence="7">
    <location>
        <begin position="54"/>
        <end position="75"/>
    </location>
</feature>
<feature type="transmembrane region" description="Helical" evidence="7">
    <location>
        <begin position="271"/>
        <end position="291"/>
    </location>
</feature>
<comment type="caution">
    <text evidence="10">The sequence shown here is derived from an EMBL/GenBank/DDBJ whole genome shotgun (WGS) entry which is preliminary data.</text>
</comment>
<dbReference type="PANTHER" id="PTHR43394">
    <property type="entry name" value="ATP-DEPENDENT PERMEASE MDL1, MITOCHONDRIAL"/>
    <property type="match status" value="1"/>
</dbReference>
<evidence type="ECO:0000313" key="11">
    <source>
        <dbReference type="Proteomes" id="UP000746471"/>
    </source>
</evidence>
<dbReference type="Proteomes" id="UP000746471">
    <property type="component" value="Unassembled WGS sequence"/>
</dbReference>
<evidence type="ECO:0000256" key="5">
    <source>
        <dbReference type="ARBA" id="ARBA00022989"/>
    </source>
</evidence>
<dbReference type="InterPro" id="IPR003439">
    <property type="entry name" value="ABC_transporter-like_ATP-bd"/>
</dbReference>
<feature type="transmembrane region" description="Helical" evidence="7">
    <location>
        <begin position="142"/>
        <end position="169"/>
    </location>
</feature>
<evidence type="ECO:0000256" key="2">
    <source>
        <dbReference type="ARBA" id="ARBA00022692"/>
    </source>
</evidence>
<evidence type="ECO:0000256" key="3">
    <source>
        <dbReference type="ARBA" id="ARBA00022741"/>
    </source>
</evidence>
<dbReference type="PROSITE" id="PS50929">
    <property type="entry name" value="ABC_TM1F"/>
    <property type="match status" value="1"/>
</dbReference>
<dbReference type="EMBL" id="JAHBCL010000028">
    <property type="protein sequence ID" value="MBS7527960.1"/>
    <property type="molecule type" value="Genomic_DNA"/>
</dbReference>
<dbReference type="InterPro" id="IPR039421">
    <property type="entry name" value="Type_1_exporter"/>
</dbReference>
<protein>
    <submittedName>
        <fullName evidence="10">ABC transporter ATP-binding protein</fullName>
    </submittedName>
</protein>
<evidence type="ECO:0000256" key="1">
    <source>
        <dbReference type="ARBA" id="ARBA00004651"/>
    </source>
</evidence>
<dbReference type="Gene3D" id="3.40.50.300">
    <property type="entry name" value="P-loop containing nucleotide triphosphate hydrolases"/>
    <property type="match status" value="1"/>
</dbReference>